<dbReference type="SUPFAM" id="SSF63520">
    <property type="entry name" value="PTS-regulatory domain, PRD"/>
    <property type="match status" value="1"/>
</dbReference>
<evidence type="ECO:0000313" key="3">
    <source>
        <dbReference type="Proteomes" id="UP000009336"/>
    </source>
</evidence>
<feature type="domain" description="PRD" evidence="1">
    <location>
        <begin position="13"/>
        <end position="119"/>
    </location>
</feature>
<comment type="caution">
    <text evidence="2">The sequence shown here is derived from an EMBL/GenBank/DDBJ whole genome shotgun (WGS) entry which is preliminary data.</text>
</comment>
<dbReference type="RefSeq" id="WP_008911601.1">
    <property type="nucleotide sequence ID" value="NZ_KB233222.1"/>
</dbReference>
<dbReference type="Proteomes" id="UP000009336">
    <property type="component" value="Unassembled WGS sequence"/>
</dbReference>
<accession>K8X107</accession>
<dbReference type="InterPro" id="IPR036634">
    <property type="entry name" value="PRD_sf"/>
</dbReference>
<organism evidence="2 3">
    <name type="scientific">Providencia burhodogranariea DSM 19968</name>
    <dbReference type="NCBI Taxonomy" id="1141662"/>
    <lineage>
        <taxon>Bacteria</taxon>
        <taxon>Pseudomonadati</taxon>
        <taxon>Pseudomonadota</taxon>
        <taxon>Gammaproteobacteria</taxon>
        <taxon>Enterobacterales</taxon>
        <taxon>Morganellaceae</taxon>
        <taxon>Providencia</taxon>
    </lineage>
</organism>
<dbReference type="Pfam" id="PF00874">
    <property type="entry name" value="PRD"/>
    <property type="match status" value="1"/>
</dbReference>
<sequence length="119" mass="13534">MEQRLAILLQGGVIDQDIHDGMLQVISILESDWQISIRHSQGNMALTHMASALMRSRRGEKIESIDDDILDEIKNADNYLKIKEIHQSLINHFQVTLDPAEEGYLLVNIYSLILANEHA</sequence>
<gene>
    <name evidence="2" type="ORF">OOA_07892</name>
</gene>
<reference evidence="2 3" key="1">
    <citation type="journal article" date="2012" name="BMC Genomics">
        <title>Comparative genomics of bacteria in the genus Providencia isolated from wild Drosophila melanogaster.</title>
        <authorList>
            <person name="Galac M.R."/>
            <person name="Lazzaro B.P."/>
        </authorList>
    </citation>
    <scope>NUCLEOTIDE SEQUENCE [LARGE SCALE GENOMIC DNA]</scope>
    <source>
        <strain evidence="2 3">DSM 19968</strain>
    </source>
</reference>
<dbReference type="GO" id="GO:0006355">
    <property type="term" value="P:regulation of DNA-templated transcription"/>
    <property type="evidence" value="ECO:0007669"/>
    <property type="project" value="InterPro"/>
</dbReference>
<evidence type="ECO:0000313" key="2">
    <source>
        <dbReference type="EMBL" id="EKT62155.1"/>
    </source>
</evidence>
<dbReference type="eggNOG" id="COG3711">
    <property type="taxonomic scope" value="Bacteria"/>
</dbReference>
<dbReference type="AlphaFoldDB" id="K8X107"/>
<evidence type="ECO:0000259" key="1">
    <source>
        <dbReference type="PROSITE" id="PS51372"/>
    </source>
</evidence>
<dbReference type="EMBL" id="AKKL01000021">
    <property type="protein sequence ID" value="EKT62155.1"/>
    <property type="molecule type" value="Genomic_DNA"/>
</dbReference>
<dbReference type="HOGENOM" id="CLU_146117_0_1_6"/>
<proteinExistence type="predicted"/>
<dbReference type="InterPro" id="IPR011608">
    <property type="entry name" value="PRD"/>
</dbReference>
<protein>
    <recommendedName>
        <fullName evidence="1">PRD domain-containing protein</fullName>
    </recommendedName>
</protein>
<dbReference type="Gene3D" id="1.10.1790.10">
    <property type="entry name" value="PRD domain"/>
    <property type="match status" value="1"/>
</dbReference>
<name>K8X107_9GAMM</name>
<dbReference type="STRING" id="1141662.OOA_07892"/>
<keyword evidence="3" id="KW-1185">Reference proteome</keyword>
<dbReference type="PROSITE" id="PS51372">
    <property type="entry name" value="PRD_2"/>
    <property type="match status" value="1"/>
</dbReference>
<dbReference type="OrthoDB" id="6447514at2"/>
<dbReference type="PATRIC" id="fig|1141662.3.peg.1599"/>